<protein>
    <submittedName>
        <fullName evidence="4">Alanine racemase</fullName>
    </submittedName>
</protein>
<dbReference type="GO" id="GO:0008721">
    <property type="term" value="F:D-serine ammonia-lyase activity"/>
    <property type="evidence" value="ECO:0007669"/>
    <property type="project" value="TreeGrafter"/>
</dbReference>
<keyword evidence="5" id="KW-1185">Reference proteome</keyword>
<dbReference type="InterPro" id="IPR026956">
    <property type="entry name" value="D-ser_dehydrat-like_dom"/>
</dbReference>
<evidence type="ECO:0000313" key="4">
    <source>
        <dbReference type="EMBL" id="QMW21567.1"/>
    </source>
</evidence>
<accession>A0A7G5IDX5</accession>
<dbReference type="InterPro" id="IPR029066">
    <property type="entry name" value="PLP-binding_barrel"/>
</dbReference>
<organism evidence="4 5">
    <name type="scientific">Sandaracinobacteroides saxicola</name>
    <dbReference type="NCBI Taxonomy" id="2759707"/>
    <lineage>
        <taxon>Bacteria</taxon>
        <taxon>Pseudomonadati</taxon>
        <taxon>Pseudomonadota</taxon>
        <taxon>Alphaproteobacteria</taxon>
        <taxon>Sphingomonadales</taxon>
        <taxon>Sphingosinicellaceae</taxon>
        <taxon>Sandaracinobacteroides</taxon>
    </lineage>
</organism>
<dbReference type="Pfam" id="PF01168">
    <property type="entry name" value="Ala_racemase_N"/>
    <property type="match status" value="1"/>
</dbReference>
<dbReference type="SUPFAM" id="SSF51419">
    <property type="entry name" value="PLP-binding barrel"/>
    <property type="match status" value="1"/>
</dbReference>
<dbReference type="KEGG" id="sand:H3309_09025"/>
<reference evidence="4 5" key="1">
    <citation type="submission" date="2020-07" db="EMBL/GenBank/DDBJ databases">
        <title>Complete genome sequence for Sandaracinobacter sp. M6.</title>
        <authorList>
            <person name="Tang Y."/>
            <person name="Liu Q."/>
            <person name="Guo Z."/>
            <person name="Lei P."/>
            <person name="Huang B."/>
        </authorList>
    </citation>
    <scope>NUCLEOTIDE SEQUENCE [LARGE SCALE GENOMIC DNA]</scope>
    <source>
        <strain evidence="4 5">M6</strain>
    </source>
</reference>
<dbReference type="PANTHER" id="PTHR28004">
    <property type="entry name" value="ZGC:162816-RELATED"/>
    <property type="match status" value="1"/>
</dbReference>
<gene>
    <name evidence="4" type="ORF">H3309_09025</name>
</gene>
<dbReference type="GO" id="GO:0036088">
    <property type="term" value="P:D-serine catabolic process"/>
    <property type="evidence" value="ECO:0007669"/>
    <property type="project" value="TreeGrafter"/>
</dbReference>
<comment type="similarity">
    <text evidence="1">Belongs to the DSD1 family.</text>
</comment>
<dbReference type="Gene3D" id="2.40.37.20">
    <property type="entry name" value="D-serine dehydratase-like domain"/>
    <property type="match status" value="1"/>
</dbReference>
<dbReference type="AlphaFoldDB" id="A0A7G5IDX5"/>
<sequence>MTTQLRDLQTPCLLLDLDIMARNIARVQTAAQRLGVGLRPHVKTPKAIEIGKELGGGIGPITVSTLSEADVFASAGFNDILYATLLSASKVSRVEALLAGGCRLLSLVDSPVAVAQLAAARRGARPLPVLIEIDVDGHRAGVRLGDAFDALAALLIADSGFTLLGAMSYAGASYDIEPDARAVLAERHRRALVAAGQRIAALGGQPEILSFGSTPALMAAATLEGVTEVRGGIFVFQDLFQAGIGACTLDDIALSVLSTVVGHQPDSKRLWIDAGGMALSKDRSTAGRSFDARYGLVTAADGRRLPLWVADVHQELGLVESIDGTPIDFGSAPIGGQLRILPNHSDMTAAAYDRYHLLRGGQLVGTWARHNGW</sequence>
<dbReference type="EMBL" id="CP059851">
    <property type="protein sequence ID" value="QMW21567.1"/>
    <property type="molecule type" value="Genomic_DNA"/>
</dbReference>
<evidence type="ECO:0000256" key="1">
    <source>
        <dbReference type="ARBA" id="ARBA00005323"/>
    </source>
</evidence>
<dbReference type="PANTHER" id="PTHR28004:SF2">
    <property type="entry name" value="D-SERINE DEHYDRATASE"/>
    <property type="match status" value="1"/>
</dbReference>
<proteinExistence type="inferred from homology"/>
<dbReference type="Proteomes" id="UP000515292">
    <property type="component" value="Chromosome"/>
</dbReference>
<dbReference type="Gene3D" id="3.20.20.10">
    <property type="entry name" value="Alanine racemase"/>
    <property type="match status" value="1"/>
</dbReference>
<dbReference type="InterPro" id="IPR051466">
    <property type="entry name" value="D-amino_acid_metab_enzyme"/>
</dbReference>
<dbReference type="InterPro" id="IPR042208">
    <property type="entry name" value="D-ser_dehydrat-like_sf"/>
</dbReference>
<dbReference type="InterPro" id="IPR001608">
    <property type="entry name" value="Ala_racemase_N"/>
</dbReference>
<keyword evidence="2" id="KW-0456">Lyase</keyword>
<evidence type="ECO:0000256" key="2">
    <source>
        <dbReference type="ARBA" id="ARBA00023239"/>
    </source>
</evidence>
<dbReference type="RefSeq" id="WP_182294416.1">
    <property type="nucleotide sequence ID" value="NZ_CP059851.1"/>
</dbReference>
<name>A0A7G5IDX5_9SPHN</name>
<feature type="domain" description="D-serine dehydratase-like" evidence="3">
    <location>
        <begin position="253"/>
        <end position="359"/>
    </location>
</feature>
<evidence type="ECO:0000313" key="5">
    <source>
        <dbReference type="Proteomes" id="UP000515292"/>
    </source>
</evidence>
<dbReference type="SMART" id="SM01119">
    <property type="entry name" value="D-ser_dehydrat"/>
    <property type="match status" value="1"/>
</dbReference>
<dbReference type="Pfam" id="PF14031">
    <property type="entry name" value="D-ser_dehydrat"/>
    <property type="match status" value="1"/>
</dbReference>
<evidence type="ECO:0000259" key="3">
    <source>
        <dbReference type="SMART" id="SM01119"/>
    </source>
</evidence>